<keyword evidence="4 7" id="KW-1133">Transmembrane helix</keyword>
<gene>
    <name evidence="8" type="ordered locus">Trad_0769</name>
</gene>
<dbReference type="EMBL" id="CP002049">
    <property type="protein sequence ID" value="ADI13904.1"/>
    <property type="molecule type" value="Genomic_DNA"/>
</dbReference>
<dbReference type="GO" id="GO:0010043">
    <property type="term" value="P:response to zinc ion"/>
    <property type="evidence" value="ECO:0007669"/>
    <property type="project" value="TreeGrafter"/>
</dbReference>
<keyword evidence="3 6" id="KW-0812">Transmembrane</keyword>
<dbReference type="FunFam" id="1.10.3470.10:FF:000003">
    <property type="entry name" value="Iron ABC transporter permease SitD"/>
    <property type="match status" value="1"/>
</dbReference>
<reference evidence="9" key="1">
    <citation type="submission" date="2010-05" db="EMBL/GenBank/DDBJ databases">
        <title>The complete genome of Truepera radiovictris DSM 17093.</title>
        <authorList>
            <consortium name="US DOE Joint Genome Institute (JGI-PGF)"/>
            <person name="Lucas S."/>
            <person name="Copeland A."/>
            <person name="Lapidus A."/>
            <person name="Glavina del Rio T."/>
            <person name="Dalin E."/>
            <person name="Tice H."/>
            <person name="Bruce D."/>
            <person name="Goodwin L."/>
            <person name="Pitluck S."/>
            <person name="Kyrpides N."/>
            <person name="Mavromatis K."/>
            <person name="Ovchinnikova G."/>
            <person name="Munk A.C."/>
            <person name="Detter J.C."/>
            <person name="Han C."/>
            <person name="Tapia R."/>
            <person name="Land M."/>
            <person name="Hauser L."/>
            <person name="Markowitz V."/>
            <person name="Cheng J.-F."/>
            <person name="Hugenholtz P."/>
            <person name="Woyke T."/>
            <person name="Wu D."/>
            <person name="Tindall B."/>
            <person name="Pomrenke H.G."/>
            <person name="Brambilla E."/>
            <person name="Klenk H.-P."/>
            <person name="Eisen J.A."/>
        </authorList>
    </citation>
    <scope>NUCLEOTIDE SEQUENCE [LARGE SCALE GENOMIC DNA]</scope>
    <source>
        <strain evidence="9">DSM 17093 / CIP 108686 / LMG 22925 / RQ-24</strain>
    </source>
</reference>
<accession>D7CU06</accession>
<keyword evidence="6" id="KW-0813">Transport</keyword>
<feature type="transmembrane region" description="Helical" evidence="7">
    <location>
        <begin position="124"/>
        <end position="143"/>
    </location>
</feature>
<feature type="transmembrane region" description="Helical" evidence="7">
    <location>
        <begin position="274"/>
        <end position="295"/>
    </location>
</feature>
<evidence type="ECO:0000256" key="5">
    <source>
        <dbReference type="ARBA" id="ARBA00023136"/>
    </source>
</evidence>
<feature type="transmembrane region" description="Helical" evidence="7">
    <location>
        <begin position="86"/>
        <end position="112"/>
    </location>
</feature>
<dbReference type="STRING" id="649638.Trad_0769"/>
<dbReference type="InterPro" id="IPR037294">
    <property type="entry name" value="ABC_BtuC-like"/>
</dbReference>
<evidence type="ECO:0000313" key="9">
    <source>
        <dbReference type="Proteomes" id="UP000000379"/>
    </source>
</evidence>
<feature type="transmembrane region" description="Helical" evidence="7">
    <location>
        <begin position="250"/>
        <end position="268"/>
    </location>
</feature>
<keyword evidence="9" id="KW-1185">Reference proteome</keyword>
<evidence type="ECO:0000256" key="7">
    <source>
        <dbReference type="SAM" id="Phobius"/>
    </source>
</evidence>
<evidence type="ECO:0000313" key="8">
    <source>
        <dbReference type="EMBL" id="ADI13904.1"/>
    </source>
</evidence>
<sequence length="316" mass="33286">MRELYGALYGAAEGVAEALIAALVVLLNLLPAPLAEPFQYGFMQRALLTTLVVGAVCGVLSCFVVLRRWALLGDAISHAVLPGVAVAYLLAWPYFVGAFVTGALTALGIGFIERHTRIKEDTAMGLMFTGAFALGVVMISRIATATHLMHILFGNVLGVRMPVLLLTLLAGAATLLAVFLFYKELSLYIFDPTQASAVGINTAAVHYGLMLLLTLTIVASLETVGVILVVAMLITPGATAYLLSNNLPRMMLLAAGVGMVSGVVGLYLSFYLNVASGGTIVLVASGLFVLALIFAPHGLVSRWRRGRLGASRYGDA</sequence>
<comment type="subcellular location">
    <subcellularLocation>
        <location evidence="6">Cell membrane</location>
        <topology evidence="6">Multi-pass membrane protein</topology>
    </subcellularLocation>
    <subcellularLocation>
        <location evidence="1">Membrane</location>
        <topology evidence="1">Multi-pass membrane protein</topology>
    </subcellularLocation>
</comment>
<proteinExistence type="inferred from homology"/>
<dbReference type="GO" id="GO:0055085">
    <property type="term" value="P:transmembrane transport"/>
    <property type="evidence" value="ECO:0007669"/>
    <property type="project" value="InterPro"/>
</dbReference>
<evidence type="ECO:0000256" key="3">
    <source>
        <dbReference type="ARBA" id="ARBA00022692"/>
    </source>
</evidence>
<dbReference type="Proteomes" id="UP000000379">
    <property type="component" value="Chromosome"/>
</dbReference>
<feature type="transmembrane region" description="Helical" evidence="7">
    <location>
        <begin position="46"/>
        <end position="66"/>
    </location>
</feature>
<feature type="transmembrane region" description="Helical" evidence="7">
    <location>
        <begin position="163"/>
        <end position="182"/>
    </location>
</feature>
<reference evidence="8 9" key="2">
    <citation type="journal article" date="2011" name="Stand. Genomic Sci.">
        <title>Complete genome sequence of Truepera radiovictrix type strain (RQ-24).</title>
        <authorList>
            <person name="Ivanova N."/>
            <person name="Rohde C."/>
            <person name="Munk C."/>
            <person name="Nolan M."/>
            <person name="Lucas S."/>
            <person name="Del Rio T.G."/>
            <person name="Tice H."/>
            <person name="Deshpande S."/>
            <person name="Cheng J.F."/>
            <person name="Tapia R."/>
            <person name="Han C."/>
            <person name="Goodwin L."/>
            <person name="Pitluck S."/>
            <person name="Liolios K."/>
            <person name="Mavromatis K."/>
            <person name="Mikhailova N."/>
            <person name="Pati A."/>
            <person name="Chen A."/>
            <person name="Palaniappan K."/>
            <person name="Land M."/>
            <person name="Hauser L."/>
            <person name="Chang Y.J."/>
            <person name="Jeffries C.D."/>
            <person name="Brambilla E."/>
            <person name="Rohde M."/>
            <person name="Goker M."/>
            <person name="Tindall B.J."/>
            <person name="Woyke T."/>
            <person name="Bristow J."/>
            <person name="Eisen J.A."/>
            <person name="Markowitz V."/>
            <person name="Hugenholtz P."/>
            <person name="Kyrpides N.C."/>
            <person name="Klenk H.P."/>
            <person name="Lapidus A."/>
        </authorList>
    </citation>
    <scope>NUCLEOTIDE SEQUENCE [LARGE SCALE GENOMIC DNA]</scope>
    <source>
        <strain evidence="9">DSM 17093 / CIP 108686 / LMG 22925 / RQ-24</strain>
    </source>
</reference>
<dbReference type="SUPFAM" id="SSF81345">
    <property type="entry name" value="ABC transporter involved in vitamin B12 uptake, BtuC"/>
    <property type="match status" value="1"/>
</dbReference>
<dbReference type="Gene3D" id="1.10.3470.10">
    <property type="entry name" value="ABC transporter involved in vitamin B12 uptake, BtuC"/>
    <property type="match status" value="1"/>
</dbReference>
<dbReference type="HOGENOM" id="CLU_028808_4_0_0"/>
<feature type="transmembrane region" description="Helical" evidence="7">
    <location>
        <begin position="224"/>
        <end position="243"/>
    </location>
</feature>
<dbReference type="Pfam" id="PF00950">
    <property type="entry name" value="ABC-3"/>
    <property type="match status" value="1"/>
</dbReference>
<evidence type="ECO:0000256" key="2">
    <source>
        <dbReference type="ARBA" id="ARBA00008034"/>
    </source>
</evidence>
<keyword evidence="5 7" id="KW-0472">Membrane</keyword>
<dbReference type="CDD" id="cd06550">
    <property type="entry name" value="TM_ABC_iron-siderophores_like"/>
    <property type="match status" value="1"/>
</dbReference>
<feature type="transmembrane region" description="Helical" evidence="7">
    <location>
        <begin position="15"/>
        <end position="34"/>
    </location>
</feature>
<comment type="similarity">
    <text evidence="2 6">Belongs to the ABC-3 integral membrane protein family.</text>
</comment>
<dbReference type="InterPro" id="IPR001626">
    <property type="entry name" value="ABC_TroCD"/>
</dbReference>
<dbReference type="PANTHER" id="PTHR30477">
    <property type="entry name" value="ABC-TRANSPORTER METAL-BINDING PROTEIN"/>
    <property type="match status" value="1"/>
</dbReference>
<name>D7CU06_TRURR</name>
<dbReference type="PANTHER" id="PTHR30477:SF13">
    <property type="entry name" value="IRON TRANSPORT SYSTEM MEMBRANE PROTEIN HI_0360-RELATED"/>
    <property type="match status" value="1"/>
</dbReference>
<dbReference type="KEGG" id="tra:Trad_0769"/>
<dbReference type="GO" id="GO:0043190">
    <property type="term" value="C:ATP-binding cassette (ABC) transporter complex"/>
    <property type="evidence" value="ECO:0007669"/>
    <property type="project" value="InterPro"/>
</dbReference>
<dbReference type="RefSeq" id="WP_013177276.1">
    <property type="nucleotide sequence ID" value="NC_014221.1"/>
</dbReference>
<protein>
    <submittedName>
        <fullName evidence="8">ABC-3 protein</fullName>
    </submittedName>
</protein>
<feature type="transmembrane region" description="Helical" evidence="7">
    <location>
        <begin position="194"/>
        <end position="218"/>
    </location>
</feature>
<evidence type="ECO:0000256" key="1">
    <source>
        <dbReference type="ARBA" id="ARBA00004141"/>
    </source>
</evidence>
<dbReference type="eggNOG" id="COG1108">
    <property type="taxonomic scope" value="Bacteria"/>
</dbReference>
<evidence type="ECO:0000256" key="4">
    <source>
        <dbReference type="ARBA" id="ARBA00022989"/>
    </source>
</evidence>
<dbReference type="AlphaFoldDB" id="D7CU06"/>
<organism evidence="8 9">
    <name type="scientific">Truepera radiovictrix (strain DSM 17093 / CIP 108686 / LMG 22925 / RQ-24)</name>
    <dbReference type="NCBI Taxonomy" id="649638"/>
    <lineage>
        <taxon>Bacteria</taxon>
        <taxon>Thermotogati</taxon>
        <taxon>Deinococcota</taxon>
        <taxon>Deinococci</taxon>
        <taxon>Trueperales</taxon>
        <taxon>Trueperaceae</taxon>
        <taxon>Truepera</taxon>
    </lineage>
</organism>
<dbReference type="GO" id="GO:0071281">
    <property type="term" value="P:cellular response to iron ion"/>
    <property type="evidence" value="ECO:0007669"/>
    <property type="project" value="UniProtKB-ARBA"/>
</dbReference>
<evidence type="ECO:0000256" key="6">
    <source>
        <dbReference type="RuleBase" id="RU003943"/>
    </source>
</evidence>